<accession>A0A0D7BIS4</accession>
<dbReference type="Proteomes" id="UP000054007">
    <property type="component" value="Unassembled WGS sequence"/>
</dbReference>
<sequence length="82" mass="8897">MKQHRNSGYRLGAVPSNFDEKNGMGKVELVGCRRVTSLSASPEGYELVTGPDTVLSGRGMKYGASVAGLWLTIMSVRRRVPL</sequence>
<organism evidence="1 2">
    <name type="scientific">Cylindrobasidium torrendii FP15055 ss-10</name>
    <dbReference type="NCBI Taxonomy" id="1314674"/>
    <lineage>
        <taxon>Eukaryota</taxon>
        <taxon>Fungi</taxon>
        <taxon>Dikarya</taxon>
        <taxon>Basidiomycota</taxon>
        <taxon>Agaricomycotina</taxon>
        <taxon>Agaricomycetes</taxon>
        <taxon>Agaricomycetidae</taxon>
        <taxon>Agaricales</taxon>
        <taxon>Marasmiineae</taxon>
        <taxon>Physalacriaceae</taxon>
        <taxon>Cylindrobasidium</taxon>
    </lineage>
</organism>
<name>A0A0D7BIS4_9AGAR</name>
<evidence type="ECO:0000313" key="1">
    <source>
        <dbReference type="EMBL" id="KIY70458.1"/>
    </source>
</evidence>
<evidence type="ECO:0000313" key="2">
    <source>
        <dbReference type="Proteomes" id="UP000054007"/>
    </source>
</evidence>
<dbReference type="AlphaFoldDB" id="A0A0D7BIS4"/>
<reference evidence="1 2" key="1">
    <citation type="journal article" date="2015" name="Fungal Genet. Biol.">
        <title>Evolution of novel wood decay mechanisms in Agaricales revealed by the genome sequences of Fistulina hepatica and Cylindrobasidium torrendii.</title>
        <authorList>
            <person name="Floudas D."/>
            <person name="Held B.W."/>
            <person name="Riley R."/>
            <person name="Nagy L.G."/>
            <person name="Koehler G."/>
            <person name="Ransdell A.S."/>
            <person name="Younus H."/>
            <person name="Chow J."/>
            <person name="Chiniquy J."/>
            <person name="Lipzen A."/>
            <person name="Tritt A."/>
            <person name="Sun H."/>
            <person name="Haridas S."/>
            <person name="LaButti K."/>
            <person name="Ohm R.A."/>
            <person name="Kues U."/>
            <person name="Blanchette R.A."/>
            <person name="Grigoriev I.V."/>
            <person name="Minto R.E."/>
            <person name="Hibbett D.S."/>
        </authorList>
    </citation>
    <scope>NUCLEOTIDE SEQUENCE [LARGE SCALE GENOMIC DNA]</scope>
    <source>
        <strain evidence="1 2">FP15055 ss-10</strain>
    </source>
</reference>
<keyword evidence="2" id="KW-1185">Reference proteome</keyword>
<gene>
    <name evidence="1" type="ORF">CYLTODRAFT_184795</name>
</gene>
<proteinExistence type="predicted"/>
<protein>
    <submittedName>
        <fullName evidence="1">Uncharacterized protein</fullName>
    </submittedName>
</protein>
<dbReference type="EMBL" id="KN880468">
    <property type="protein sequence ID" value="KIY70458.1"/>
    <property type="molecule type" value="Genomic_DNA"/>
</dbReference>